<proteinExistence type="predicted"/>
<accession>A0A285L8N9</accession>
<evidence type="ECO:0008006" key="3">
    <source>
        <dbReference type="Google" id="ProtNLM"/>
    </source>
</evidence>
<dbReference type="EMBL" id="OBEG01000002">
    <property type="protein sequence ID" value="SNY80417.1"/>
    <property type="molecule type" value="Genomic_DNA"/>
</dbReference>
<keyword evidence="2" id="KW-1185">Reference proteome</keyword>
<dbReference type="Proteomes" id="UP000219565">
    <property type="component" value="Unassembled WGS sequence"/>
</dbReference>
<reference evidence="1 2" key="1">
    <citation type="submission" date="2017-09" db="EMBL/GenBank/DDBJ databases">
        <authorList>
            <person name="Ehlers B."/>
            <person name="Leendertz F.H."/>
        </authorList>
    </citation>
    <scope>NUCLEOTIDE SEQUENCE [LARGE SCALE GENOMIC DNA]</scope>
    <source>
        <strain evidence="1 2">DSM 45537</strain>
    </source>
</reference>
<dbReference type="InterPro" id="IPR036689">
    <property type="entry name" value="ESAT-6-like_sf"/>
</dbReference>
<gene>
    <name evidence="1" type="ORF">SAMN04244553_1981</name>
</gene>
<organism evidence="1 2">
    <name type="scientific">Nocardia amikacinitolerans</name>
    <dbReference type="NCBI Taxonomy" id="756689"/>
    <lineage>
        <taxon>Bacteria</taxon>
        <taxon>Bacillati</taxon>
        <taxon>Actinomycetota</taxon>
        <taxon>Actinomycetes</taxon>
        <taxon>Mycobacteriales</taxon>
        <taxon>Nocardiaceae</taxon>
        <taxon>Nocardia</taxon>
    </lineage>
</organism>
<dbReference type="Gene3D" id="1.20.1260.20">
    <property type="entry name" value="PPE superfamily"/>
    <property type="match status" value="1"/>
</dbReference>
<evidence type="ECO:0000313" key="2">
    <source>
        <dbReference type="Proteomes" id="UP000219565"/>
    </source>
</evidence>
<dbReference type="AlphaFoldDB" id="A0A285L8N9"/>
<dbReference type="InterPro" id="IPR038332">
    <property type="entry name" value="PPE_sf"/>
</dbReference>
<sequence length="283" mass="29677">MSLLFDAEPPANDLLNKNVNIRDQYFQEGNRSLSNVGLNGGAESGDPGIYKGTLAGDAWETVAKFQSGDVNSACLGAVALGINITGLAKGLTDPFAFAGAQIVKWMFEHLEPLRAVLEGLTGNPAIVKAYAASWDAISKELEKVATDWNSSVAQDISTWRGQAGTSYRLHAGSLIDKVSFAAAAAAAMRESMEVAESIVDGVRSVVRDVLSNLIGALIGYSLEVIVTGGAATPYVAPKVMTDVAQASATLTKALSNMKAAFKDVNTYLEPVVKGFATAADDKN</sequence>
<name>A0A285L8N9_9NOCA</name>
<evidence type="ECO:0000313" key="1">
    <source>
        <dbReference type="EMBL" id="SNY80417.1"/>
    </source>
</evidence>
<protein>
    <recommendedName>
        <fullName evidence="3">Proteins of 100 residues with WXG</fullName>
    </recommendedName>
</protein>
<dbReference type="RefSeq" id="WP_097244710.1">
    <property type="nucleotide sequence ID" value="NZ_JAMTCV010000001.1"/>
</dbReference>
<dbReference type="SUPFAM" id="SSF140453">
    <property type="entry name" value="EsxAB dimer-like"/>
    <property type="match status" value="1"/>
</dbReference>
<dbReference type="OrthoDB" id="5069709at2"/>